<protein>
    <submittedName>
        <fullName evidence="3">Uncharacterized protein</fullName>
    </submittedName>
</protein>
<feature type="region of interest" description="Disordered" evidence="2">
    <location>
        <begin position="297"/>
        <end position="326"/>
    </location>
</feature>
<evidence type="ECO:0000256" key="1">
    <source>
        <dbReference type="SAM" id="Coils"/>
    </source>
</evidence>
<feature type="coiled-coil region" evidence="1">
    <location>
        <begin position="391"/>
        <end position="439"/>
    </location>
</feature>
<sequence length="765" mass="84931">MEAGALAASGTSTIALVRSADALGNERRLLEFCGQFPCHSTVSMTPGRAAQGELPGRVHSARPDHLATHTPQAAAAISRAPALPTAGPPSRILLNDISKAARQPPVPSDLIRLVYEAPNDRPSVVGLPLPVHDPPSYHVPNQTGPGVDPELANAPDNTLKLFSTSTQLPPMKIVQPSMTFPLTDPSFAGSSYGLGESTGSLNPRVPIGGPPMIGLNQPSWARMDLDSSHTGSYGYSGTFQQQDSSSSSDGLSLEDDPLMAENLHRFPPRMPTAPPFASRSSARKKIQSWISAHKMVGIQEPGPTGSLDHASSEDGSEAFSEASDESYASSHVDFEDQWRLLNQKRKRVRDLRAIIAEKRRILKPLRQQTSNADNAFMNAIRHSMVNKKALQNETESQLNTLFAELQRLRTEENDLTTSCEELEDEVGQEEKHLQRIEFRFFSLLAGDDGEMSDDSSSGQDDSHINDLPDELLGISPDRPLEDLHPLFNQLTFAAASLQSAEEEVTALQSLSKLCEEQWIERTHGQKLAREMADFLIEYPTLLKTKKAELDQCRQEVDRLRAMCEERQAMAKHLPVRLDLALNTDADPEDIVLPDDDTILQKYRAMPPSRFSEILSQPDHLLASPEPLTAEAAKKVADRLPDSHPDKMKMIRHATKELEIDSLSLFGDEEDDKNNNINRWLLHNLRSSPLDASLLHSVFVTTQGLRILDPHRWQRDVLYYWWRDKIPRITNFTETSAARRSISRAVSEGANETQISYIQRKAYSTS</sequence>
<evidence type="ECO:0000313" key="3">
    <source>
        <dbReference type="EMBL" id="CAG9993829.1"/>
    </source>
</evidence>
<gene>
    <name evidence="3" type="ORF">CBYS24578_00004442</name>
</gene>
<reference evidence="4" key="1">
    <citation type="submission" date="2019-06" db="EMBL/GenBank/DDBJ databases">
        <authorList>
            <person name="Broberg M."/>
        </authorList>
    </citation>
    <scope>NUCLEOTIDE SEQUENCE [LARGE SCALE GENOMIC DNA]</scope>
</reference>
<dbReference type="Proteomes" id="UP000754883">
    <property type="component" value="Unassembled WGS sequence"/>
</dbReference>
<proteinExistence type="predicted"/>
<feature type="coiled-coil region" evidence="1">
    <location>
        <begin position="542"/>
        <end position="569"/>
    </location>
</feature>
<dbReference type="EMBL" id="CABFNO020001523">
    <property type="protein sequence ID" value="CAG9993829.1"/>
    <property type="molecule type" value="Genomic_DNA"/>
</dbReference>
<feature type="compositionally biased region" description="Low complexity" evidence="2">
    <location>
        <begin position="232"/>
        <end position="251"/>
    </location>
</feature>
<dbReference type="OrthoDB" id="3553547at2759"/>
<organism evidence="3 4">
    <name type="scientific">Clonostachys byssicola</name>
    <dbReference type="NCBI Taxonomy" id="160290"/>
    <lineage>
        <taxon>Eukaryota</taxon>
        <taxon>Fungi</taxon>
        <taxon>Dikarya</taxon>
        <taxon>Ascomycota</taxon>
        <taxon>Pezizomycotina</taxon>
        <taxon>Sordariomycetes</taxon>
        <taxon>Hypocreomycetidae</taxon>
        <taxon>Hypocreales</taxon>
        <taxon>Bionectriaceae</taxon>
        <taxon>Clonostachys</taxon>
    </lineage>
</organism>
<name>A0A9N9UMV0_9HYPO</name>
<evidence type="ECO:0000256" key="2">
    <source>
        <dbReference type="SAM" id="MobiDB-lite"/>
    </source>
</evidence>
<feature type="region of interest" description="Disordered" evidence="2">
    <location>
        <begin position="232"/>
        <end position="254"/>
    </location>
</feature>
<evidence type="ECO:0000313" key="4">
    <source>
        <dbReference type="Proteomes" id="UP000754883"/>
    </source>
</evidence>
<keyword evidence="4" id="KW-1185">Reference proteome</keyword>
<comment type="caution">
    <text evidence="3">The sequence shown here is derived from an EMBL/GenBank/DDBJ whole genome shotgun (WGS) entry which is preliminary data.</text>
</comment>
<reference evidence="3 4" key="2">
    <citation type="submission" date="2021-10" db="EMBL/GenBank/DDBJ databases">
        <authorList>
            <person name="Piombo E."/>
        </authorList>
    </citation>
    <scope>NUCLEOTIDE SEQUENCE [LARGE SCALE GENOMIC DNA]</scope>
</reference>
<keyword evidence="1" id="KW-0175">Coiled coil</keyword>
<dbReference type="AlphaFoldDB" id="A0A9N9UMV0"/>
<accession>A0A9N9UMV0</accession>